<evidence type="ECO:0000313" key="2">
    <source>
        <dbReference type="Proteomes" id="UP000177230"/>
    </source>
</evidence>
<comment type="caution">
    <text evidence="1">The sequence shown here is derived from an EMBL/GenBank/DDBJ whole genome shotgun (WGS) entry which is preliminary data.</text>
</comment>
<reference evidence="1 2" key="1">
    <citation type="journal article" date="2016" name="Nat. Commun.">
        <title>Thousands of microbial genomes shed light on interconnected biogeochemical processes in an aquifer system.</title>
        <authorList>
            <person name="Anantharaman K."/>
            <person name="Brown C.T."/>
            <person name="Hug L.A."/>
            <person name="Sharon I."/>
            <person name="Castelle C.J."/>
            <person name="Probst A.J."/>
            <person name="Thomas B.C."/>
            <person name="Singh A."/>
            <person name="Wilkins M.J."/>
            <person name="Karaoz U."/>
            <person name="Brodie E.L."/>
            <person name="Williams K.H."/>
            <person name="Hubbard S.S."/>
            <person name="Banfield J.F."/>
        </authorList>
    </citation>
    <scope>NUCLEOTIDE SEQUENCE [LARGE SCALE GENOMIC DNA]</scope>
</reference>
<dbReference type="PANTHER" id="PTHR35462">
    <property type="match status" value="1"/>
</dbReference>
<dbReference type="AlphaFoldDB" id="A0A1F5R3A3"/>
<organism evidence="1 2">
    <name type="scientific">Candidatus Edwardsbacteria bacterium GWF2_54_11</name>
    <dbReference type="NCBI Taxonomy" id="1817851"/>
    <lineage>
        <taxon>Bacteria</taxon>
        <taxon>Candidatus Edwardsiibacteriota</taxon>
    </lineage>
</organism>
<dbReference type="InterPro" id="IPR018736">
    <property type="entry name" value="DUF2279_periplasmic_lipo"/>
</dbReference>
<proteinExistence type="predicted"/>
<accession>A0A1F5R3A3</accession>
<evidence type="ECO:0000313" key="1">
    <source>
        <dbReference type="EMBL" id="OGF08940.1"/>
    </source>
</evidence>
<gene>
    <name evidence="1" type="ORF">A2024_00755</name>
</gene>
<dbReference type="Proteomes" id="UP000177230">
    <property type="component" value="Unassembled WGS sequence"/>
</dbReference>
<dbReference type="Pfam" id="PF10043">
    <property type="entry name" value="DUF2279"/>
    <property type="match status" value="1"/>
</dbReference>
<dbReference type="PANTHER" id="PTHR35462:SF2">
    <property type="entry name" value="TRANSMEMBRANE PROTEIN"/>
    <property type="match status" value="1"/>
</dbReference>
<evidence type="ECO:0008006" key="3">
    <source>
        <dbReference type="Google" id="ProtNLM"/>
    </source>
</evidence>
<dbReference type="EMBL" id="MFFM01000046">
    <property type="protein sequence ID" value="OGF08940.1"/>
    <property type="molecule type" value="Genomic_DNA"/>
</dbReference>
<name>A0A1F5R3A3_9BACT</name>
<protein>
    <recommendedName>
        <fullName evidence="3">VanZ-like domain-containing protein</fullName>
    </recommendedName>
</protein>
<sequence>MNCQTSEKTGLSDRWLGRDKLSHFAVSLAAVGLANHWLEAESAEPPVRARNTAVVFSLSLGIVKELQDGAQKGNRFSFKDLAADILGAAAGIVLFTIN</sequence>